<dbReference type="Gene3D" id="3.10.620.30">
    <property type="match status" value="1"/>
</dbReference>
<feature type="region of interest" description="Disordered" evidence="1">
    <location>
        <begin position="542"/>
        <end position="577"/>
    </location>
</feature>
<feature type="transmembrane region" description="Helical" evidence="2">
    <location>
        <begin position="33"/>
        <end position="50"/>
    </location>
</feature>
<feature type="transmembrane region" description="Helical" evidence="2">
    <location>
        <begin position="7"/>
        <end position="27"/>
    </location>
</feature>
<keyword evidence="2" id="KW-1133">Transmembrane helix</keyword>
<organism evidence="4 5">
    <name type="scientific">Longicatena caecimuris</name>
    <dbReference type="NCBI Taxonomy" id="1796635"/>
    <lineage>
        <taxon>Bacteria</taxon>
        <taxon>Bacillati</taxon>
        <taxon>Bacillota</taxon>
        <taxon>Erysipelotrichia</taxon>
        <taxon>Erysipelotrichales</taxon>
        <taxon>Erysipelotrichaceae</taxon>
        <taxon>Longicatena</taxon>
    </lineage>
</organism>
<dbReference type="SMART" id="SM00460">
    <property type="entry name" value="TGc"/>
    <property type="match status" value="1"/>
</dbReference>
<keyword evidence="5" id="KW-1185">Reference proteome</keyword>
<feature type="transmembrane region" description="Helical" evidence="2">
    <location>
        <begin position="142"/>
        <end position="158"/>
    </location>
</feature>
<reference evidence="4 5" key="1">
    <citation type="submission" date="2019-03" db="EMBL/GenBank/DDBJ databases">
        <title>Genomic Encyclopedia of Type Strains, Phase IV (KMG-IV): sequencing the most valuable type-strain genomes for metagenomic binning, comparative biology and taxonomic classification.</title>
        <authorList>
            <person name="Goeker M."/>
        </authorList>
    </citation>
    <scope>NUCLEOTIDE SEQUENCE [LARGE SCALE GENOMIC DNA]</scope>
    <source>
        <strain evidence="4 5">DSM 29481</strain>
    </source>
</reference>
<dbReference type="RefSeq" id="WP_132225858.1">
    <property type="nucleotide sequence ID" value="NZ_JANKBG010000042.1"/>
</dbReference>
<feature type="compositionally biased region" description="Polar residues" evidence="1">
    <location>
        <begin position="544"/>
        <end position="562"/>
    </location>
</feature>
<dbReference type="PANTHER" id="PTHR42736">
    <property type="entry name" value="PROTEIN-GLUTAMINE GAMMA-GLUTAMYLTRANSFERASE"/>
    <property type="match status" value="1"/>
</dbReference>
<dbReference type="SUPFAM" id="SSF54001">
    <property type="entry name" value="Cysteine proteinases"/>
    <property type="match status" value="1"/>
</dbReference>
<dbReference type="Proteomes" id="UP000295773">
    <property type="component" value="Unassembled WGS sequence"/>
</dbReference>
<proteinExistence type="predicted"/>
<feature type="transmembrane region" description="Helical" evidence="2">
    <location>
        <begin position="601"/>
        <end position="619"/>
    </location>
</feature>
<evidence type="ECO:0000259" key="3">
    <source>
        <dbReference type="SMART" id="SM00460"/>
    </source>
</evidence>
<gene>
    <name evidence="4" type="ORF">EDD61_1411</name>
</gene>
<protein>
    <submittedName>
        <fullName evidence="4">Transglutaminase superfamily protein</fullName>
    </submittedName>
</protein>
<keyword evidence="2" id="KW-0472">Membrane</keyword>
<sequence length="711" mass="83764">MHKTFSLTDRFLFVLTSYLPFLIFLWVFQMLNGVVLCTTFIATLLFLFLQTTKLKKWVIPIYGALIMLLLLSLIINFRDTINAIYNQITSVYAHSSNYTFQVYEVTLSQQELPFLFSRVWIALYLLIMLLEYLFVIRWKRHFPAFAISFLLYFPTMLYSVKQPWLLTCLLLMDWFSLLFLSYIRRHSTRSWHYGKLFGYVLLCFSLIFGTLFILLPEKEYEVSSTSSHMRQKLLQTIEQFTYNLRYGSESIGEIDLGRAGNRSYTGAIQMELTYPKASRLYLKTYSGAIYDGHTWKSLAHKQYRQYPNIDWTTIRFWMNQAALPKDIHANSLMIKDMRANTQYAIVPYYLKHINQDMNIYYDGYAAWSNSTKDAVTYEIWDDEQKILHVPQGTSYKEYVDFIKEQYLQLPKDIKEKFNTVEDLQDNFHRFASTEEIIDYVKGYLYAHTRYTLYPGSPDLSKDFVSYFLWENQEGYCVHYASSAVLLLRYYGVPARYVEGYRVDSNAYDHEGHAQVKDSDAHAWVEIFDETYGWMPVEVTPAADNDSTIQKSEQPLTQTTPSEITPGLENKEEPKPIQQPTQHLMEENGTTTTSASSSLPSFLLPVLVVLTLPLFIYAQASLRRKYRRKQLESMKQRQKLLTLYGWLEDLFPYGAKIDQETLQLVEKARFSQHEITKEDVQQLQSQWQTQRAHVLTTLSWQKKLRFWIWDAL</sequence>
<accession>A0A4R3STH5</accession>
<feature type="transmembrane region" description="Helical" evidence="2">
    <location>
        <begin position="196"/>
        <end position="215"/>
    </location>
</feature>
<feature type="transmembrane region" description="Helical" evidence="2">
    <location>
        <begin position="164"/>
        <end position="184"/>
    </location>
</feature>
<dbReference type="PANTHER" id="PTHR42736:SF1">
    <property type="entry name" value="PROTEIN-GLUTAMINE GAMMA-GLUTAMYLTRANSFERASE"/>
    <property type="match status" value="1"/>
</dbReference>
<evidence type="ECO:0000256" key="2">
    <source>
        <dbReference type="SAM" id="Phobius"/>
    </source>
</evidence>
<dbReference type="Pfam" id="PF01841">
    <property type="entry name" value="Transglut_core"/>
    <property type="match status" value="1"/>
</dbReference>
<dbReference type="InterPro" id="IPR038765">
    <property type="entry name" value="Papain-like_cys_pep_sf"/>
</dbReference>
<feature type="transmembrane region" description="Helical" evidence="2">
    <location>
        <begin position="115"/>
        <end position="135"/>
    </location>
</feature>
<dbReference type="InterPro" id="IPR002931">
    <property type="entry name" value="Transglutaminase-like"/>
</dbReference>
<keyword evidence="2" id="KW-0812">Transmembrane</keyword>
<evidence type="ECO:0000313" key="5">
    <source>
        <dbReference type="Proteomes" id="UP000295773"/>
    </source>
</evidence>
<dbReference type="EMBL" id="SMBP01000041">
    <property type="protein sequence ID" value="TCU51819.1"/>
    <property type="molecule type" value="Genomic_DNA"/>
</dbReference>
<evidence type="ECO:0000313" key="4">
    <source>
        <dbReference type="EMBL" id="TCU51819.1"/>
    </source>
</evidence>
<dbReference type="InterPro" id="IPR052901">
    <property type="entry name" value="Bact_TGase-like"/>
</dbReference>
<name>A0A4R3STH5_9FIRM</name>
<comment type="caution">
    <text evidence="4">The sequence shown here is derived from an EMBL/GenBank/DDBJ whole genome shotgun (WGS) entry which is preliminary data.</text>
</comment>
<feature type="transmembrane region" description="Helical" evidence="2">
    <location>
        <begin position="57"/>
        <end position="77"/>
    </location>
</feature>
<evidence type="ECO:0000256" key="1">
    <source>
        <dbReference type="SAM" id="MobiDB-lite"/>
    </source>
</evidence>
<feature type="domain" description="Transglutaminase-like" evidence="3">
    <location>
        <begin position="468"/>
        <end position="540"/>
    </location>
</feature>
<dbReference type="AlphaFoldDB" id="A0A4R3STH5"/>